<dbReference type="EMBL" id="JABXXO010000007">
    <property type="protein sequence ID" value="KAF7773245.1"/>
    <property type="molecule type" value="Genomic_DNA"/>
</dbReference>
<dbReference type="InterPro" id="IPR041679">
    <property type="entry name" value="DNA2/NAM7-like_C"/>
</dbReference>
<dbReference type="Gene3D" id="3.40.50.300">
    <property type="entry name" value="P-loop containing nucleotide triphosphate hydrolases"/>
    <property type="match status" value="2"/>
</dbReference>
<gene>
    <name evidence="3" type="ORF">Agabi119p4_5412</name>
</gene>
<comment type="caution">
    <text evidence="3">The sequence shown here is derived from an EMBL/GenBank/DDBJ whole genome shotgun (WGS) entry which is preliminary data.</text>
</comment>
<dbReference type="CDD" id="cd17934">
    <property type="entry name" value="DEXXQc_Upf1-like"/>
    <property type="match status" value="1"/>
</dbReference>
<dbReference type="InterPro" id="IPR045055">
    <property type="entry name" value="DNA2/NAM7-like"/>
</dbReference>
<dbReference type="InterPro" id="IPR041677">
    <property type="entry name" value="DNA2/NAM7_AAA_11"/>
</dbReference>
<protein>
    <recommendedName>
        <fullName evidence="5">DNA2/NAM7 helicase-like C-terminal domain-containing protein</fullName>
    </recommendedName>
</protein>
<evidence type="ECO:0008006" key="5">
    <source>
        <dbReference type="Google" id="ProtNLM"/>
    </source>
</evidence>
<dbReference type="AlphaFoldDB" id="A0A8H7KG55"/>
<dbReference type="Pfam" id="PF13086">
    <property type="entry name" value="AAA_11"/>
    <property type="match status" value="2"/>
</dbReference>
<evidence type="ECO:0000313" key="3">
    <source>
        <dbReference type="EMBL" id="KAF7773245.1"/>
    </source>
</evidence>
<dbReference type="InterPro" id="IPR047187">
    <property type="entry name" value="SF1_C_Upf1"/>
</dbReference>
<proteinExistence type="predicted"/>
<dbReference type="PANTHER" id="PTHR10887:SF495">
    <property type="entry name" value="HELICASE SENATAXIN ISOFORM X1-RELATED"/>
    <property type="match status" value="1"/>
</dbReference>
<dbReference type="Pfam" id="PF13087">
    <property type="entry name" value="AAA_12"/>
    <property type="match status" value="1"/>
</dbReference>
<feature type="domain" description="DNA2/NAM7 helicase helicase" evidence="1">
    <location>
        <begin position="398"/>
        <end position="468"/>
    </location>
</feature>
<reference evidence="3 4" key="1">
    <citation type="journal article" name="Sci. Rep.">
        <title>Telomere-to-telomere assembled and centromere annotated genomes of the two main subspecies of the button mushroom Agaricus bisporus reveal especially polymorphic chromosome ends.</title>
        <authorList>
            <person name="Sonnenberg A.S.M."/>
            <person name="Sedaghat-Telgerd N."/>
            <person name="Lavrijssen B."/>
            <person name="Ohm R.A."/>
            <person name="Hendrickx P.M."/>
            <person name="Scholtmeijer K."/>
            <person name="Baars J.J.P."/>
            <person name="van Peer A."/>
        </authorList>
    </citation>
    <scope>NUCLEOTIDE SEQUENCE [LARGE SCALE GENOMIC DNA]</scope>
    <source>
        <strain evidence="3 4">H119_p4</strain>
    </source>
</reference>
<dbReference type="Proteomes" id="UP000629468">
    <property type="component" value="Unassembled WGS sequence"/>
</dbReference>
<name>A0A8H7KG55_AGABI</name>
<evidence type="ECO:0000259" key="1">
    <source>
        <dbReference type="Pfam" id="PF13086"/>
    </source>
</evidence>
<feature type="domain" description="DNA2/NAM7 helicase helicase" evidence="1">
    <location>
        <begin position="502"/>
        <end position="580"/>
    </location>
</feature>
<dbReference type="PANTHER" id="PTHR10887">
    <property type="entry name" value="DNA2/NAM7 HELICASE FAMILY"/>
    <property type="match status" value="1"/>
</dbReference>
<accession>A0A8H7KG55</accession>
<feature type="domain" description="DNA2/NAM7 helicase-like C-terminal" evidence="2">
    <location>
        <begin position="598"/>
        <end position="761"/>
    </location>
</feature>
<dbReference type="CDD" id="cd18808">
    <property type="entry name" value="SF1_C_Upf1"/>
    <property type="match status" value="1"/>
</dbReference>
<evidence type="ECO:0000313" key="4">
    <source>
        <dbReference type="Proteomes" id="UP000629468"/>
    </source>
</evidence>
<dbReference type="SUPFAM" id="SSF52540">
    <property type="entry name" value="P-loop containing nucleoside triphosphate hydrolases"/>
    <property type="match status" value="1"/>
</dbReference>
<sequence length="804" mass="90784">MARKQRKFAQALIDTGNRDVDCKINVIPYSELKYEDLEYMLSVATPHGLSAGYWRDSGKLAALAVVSAEEGVVIEFPEPPRRAPSGSPPTDNADKECYQVLVNFLASQPAGEFFAFDLAPLSMTLYLEQGLRLTNAVDIQSAFPSVNRYSIAAILKAALGDTKIWESNLANAFDNITYDPDIHTAYLEPVKRAWLAQFLGSVDDAITVYSNVERINTVDMDISLLDVISKITTDSRRMEYKKPDRTERDFTYKGYDPENKKHTVSSNTFKNRFSIGKPEKVRVMVEDPSGSFAARGQVDAMGRVAYFDDGGLAIGDRVITSIIGLGRDPPTTADKERDRSLLRLLQRLESPDNPWLRNIWFNKDADAIKWPETWFTNVSRYPSLSPSIITGLSEAAKKLNPSQQVAVNAMISKAPENVITIIQGPPGTGKTSVIAFYVQMARALNDKGTWLVAQSNVAVRNIAEKLMKIGFHDYRLLVADGFKKGWHDHLYHEMLPNIIESSEFTTCSSRIKGIRVFLCTLSMLSSPMIHRMFVKECPLKTLIIDEASQIHVGDYVSVFYKNPGLRKVCFIGDDKQLPPFGQDDDPNNLPSIFEVEHLRGHAYFLNTQYRMPPQMGDLISEAVYESLLRSFSGHIIKKSTIATHFVDIPSKERWKDDSYWNESERDVVLQIAKHLQDQEMEYKIISPYDAQRNAIETKMRNSPDLNWENKCFNVDSFQGNEEDYIIVSLVRSKEIGFLKSLRRTNVMLTRFKKGMFVVTSRKFVVGPGKDCLVGDIAQQVGDEGWLSLDDIIKGKFFGPRKISK</sequence>
<organism evidence="3 4">
    <name type="scientific">Agaricus bisporus var. burnettii</name>
    <dbReference type="NCBI Taxonomy" id="192524"/>
    <lineage>
        <taxon>Eukaryota</taxon>
        <taxon>Fungi</taxon>
        <taxon>Dikarya</taxon>
        <taxon>Basidiomycota</taxon>
        <taxon>Agaricomycotina</taxon>
        <taxon>Agaricomycetes</taxon>
        <taxon>Agaricomycetidae</taxon>
        <taxon>Agaricales</taxon>
        <taxon>Agaricineae</taxon>
        <taxon>Agaricaceae</taxon>
        <taxon>Agaricus</taxon>
    </lineage>
</organism>
<dbReference type="InterPro" id="IPR027417">
    <property type="entry name" value="P-loop_NTPase"/>
</dbReference>
<evidence type="ECO:0000259" key="2">
    <source>
        <dbReference type="Pfam" id="PF13087"/>
    </source>
</evidence>
<dbReference type="GO" id="GO:0004386">
    <property type="term" value="F:helicase activity"/>
    <property type="evidence" value="ECO:0007669"/>
    <property type="project" value="InterPro"/>
</dbReference>